<dbReference type="InterPro" id="IPR051554">
    <property type="entry name" value="Acetyltransferase_Eis"/>
</dbReference>
<dbReference type="SUPFAM" id="SSF55729">
    <property type="entry name" value="Acyl-CoA N-acyltransferases (Nat)"/>
    <property type="match status" value="1"/>
</dbReference>
<dbReference type="RefSeq" id="WP_207770116.1">
    <property type="nucleotide sequence ID" value="NZ_FZMO01000014.1"/>
</dbReference>
<dbReference type="PANTHER" id="PTHR37817:SF1">
    <property type="entry name" value="N-ACETYLTRANSFERASE EIS"/>
    <property type="match status" value="1"/>
</dbReference>
<gene>
    <name evidence="2" type="ORF">FRACA_1100012</name>
</gene>
<feature type="domain" description="N-acetyltransferase" evidence="1">
    <location>
        <begin position="4"/>
        <end position="155"/>
    </location>
</feature>
<accession>A0A2I2KJA8</accession>
<evidence type="ECO:0000313" key="3">
    <source>
        <dbReference type="Proteomes" id="UP000234331"/>
    </source>
</evidence>
<dbReference type="CDD" id="cd04301">
    <property type="entry name" value="NAT_SF"/>
    <property type="match status" value="1"/>
</dbReference>
<dbReference type="EMBL" id="FZMO01000014">
    <property type="protein sequence ID" value="SNQ45759.1"/>
    <property type="molecule type" value="Genomic_DNA"/>
</dbReference>
<evidence type="ECO:0000259" key="1">
    <source>
        <dbReference type="PROSITE" id="PS51186"/>
    </source>
</evidence>
<dbReference type="GO" id="GO:0030649">
    <property type="term" value="P:aminoglycoside antibiotic catabolic process"/>
    <property type="evidence" value="ECO:0007669"/>
    <property type="project" value="TreeGrafter"/>
</dbReference>
<dbReference type="GO" id="GO:0034069">
    <property type="term" value="F:aminoglycoside N-acetyltransferase activity"/>
    <property type="evidence" value="ECO:0007669"/>
    <property type="project" value="TreeGrafter"/>
</dbReference>
<dbReference type="InterPro" id="IPR016181">
    <property type="entry name" value="Acyl_CoA_acyltransferase"/>
</dbReference>
<dbReference type="InterPro" id="IPR000182">
    <property type="entry name" value="GNAT_dom"/>
</dbReference>
<name>A0A2I2KJA8_9ACTN</name>
<dbReference type="InterPro" id="IPR036527">
    <property type="entry name" value="SCP2_sterol-bd_dom_sf"/>
</dbReference>
<dbReference type="SUPFAM" id="SSF55718">
    <property type="entry name" value="SCP-like"/>
    <property type="match status" value="1"/>
</dbReference>
<dbReference type="PROSITE" id="PS51186">
    <property type="entry name" value="GNAT"/>
    <property type="match status" value="1"/>
</dbReference>
<keyword evidence="2" id="KW-0808">Transferase</keyword>
<protein>
    <submittedName>
        <fullName evidence="2">Predicted acetyltransferase</fullName>
    </submittedName>
</protein>
<reference evidence="2 3" key="1">
    <citation type="submission" date="2017-06" db="EMBL/GenBank/DDBJ databases">
        <authorList>
            <person name="Kim H.J."/>
            <person name="Triplett B.A."/>
        </authorList>
    </citation>
    <scope>NUCLEOTIDE SEQUENCE [LARGE SCALE GENOMIC DNA]</scope>
    <source>
        <strain evidence="2">FRACA_ARgP5</strain>
    </source>
</reference>
<keyword evidence="3" id="KW-1185">Reference proteome</keyword>
<evidence type="ECO:0000313" key="2">
    <source>
        <dbReference type="EMBL" id="SNQ45759.1"/>
    </source>
</evidence>
<proteinExistence type="predicted"/>
<dbReference type="Pfam" id="PF13527">
    <property type="entry name" value="Acetyltransf_9"/>
    <property type="match status" value="1"/>
</dbReference>
<dbReference type="Proteomes" id="UP000234331">
    <property type="component" value="Unassembled WGS sequence"/>
</dbReference>
<sequence>MGKIAIRRIGPDERVKLSLPIQSYAFRASPASRDELVGLTATQRFYECHTTLLAEEDGVPVADASVVPMRQNVRGTMYPMAGVAGVATLPVARRKGIARSLVLALLDQMREGGSVVSALYPFRPSFYEKFGFVGLPAMRTASFAPSDLAGLIRAELGGDVVCERAGVGYDTYRVFTLKLAEQRHGFAVLPDTRAVEMRDTDDCWVATARLHGEVIGAATYRITGLGGDLTVSDFLTTGPLSRALLLQFFARHVDQVAKIVVPVSLDEAPELWVTDLAVQIEGRTSFPEPAAPMARVLALEGLAGMACGPGRVVIDVVDDPFIAGRYLLDGRSGQLVVNRQPHSEPDSTLTVPGLSGLVYGVLDPEEVVVRRFGTMAAHAVSQLRTLFPRVTPFVFAHF</sequence>
<dbReference type="Gene3D" id="3.40.630.30">
    <property type="match status" value="2"/>
</dbReference>
<organism evidence="2 3">
    <name type="scientific">Frankia canadensis</name>
    <dbReference type="NCBI Taxonomy" id="1836972"/>
    <lineage>
        <taxon>Bacteria</taxon>
        <taxon>Bacillati</taxon>
        <taxon>Actinomycetota</taxon>
        <taxon>Actinomycetes</taxon>
        <taxon>Frankiales</taxon>
        <taxon>Frankiaceae</taxon>
        <taxon>Frankia</taxon>
    </lineage>
</organism>
<dbReference type="Gene3D" id="3.30.1050.10">
    <property type="entry name" value="SCP2 sterol-binding domain"/>
    <property type="match status" value="1"/>
</dbReference>
<dbReference type="PANTHER" id="PTHR37817">
    <property type="entry name" value="N-ACETYLTRANSFERASE EIS"/>
    <property type="match status" value="1"/>
</dbReference>
<dbReference type="AlphaFoldDB" id="A0A2I2KJA8"/>